<organism evidence="27 29">
    <name type="scientific">Heterocephalus glaber</name>
    <name type="common">Naked mole rat</name>
    <dbReference type="NCBI Taxonomy" id="10181"/>
    <lineage>
        <taxon>Eukaryota</taxon>
        <taxon>Metazoa</taxon>
        <taxon>Chordata</taxon>
        <taxon>Craniata</taxon>
        <taxon>Vertebrata</taxon>
        <taxon>Euteleostomi</taxon>
        <taxon>Mammalia</taxon>
        <taxon>Eutheria</taxon>
        <taxon>Euarchontoglires</taxon>
        <taxon>Glires</taxon>
        <taxon>Rodentia</taxon>
        <taxon>Hystricomorpha</taxon>
        <taxon>Bathyergidae</taxon>
        <taxon>Heterocephalus</taxon>
    </lineage>
</organism>
<evidence type="ECO:0000256" key="24">
    <source>
        <dbReference type="ARBA" id="ARBA00041771"/>
    </source>
</evidence>
<dbReference type="InterPro" id="IPR001304">
    <property type="entry name" value="C-type_lectin-like"/>
</dbReference>
<evidence type="ECO:0000256" key="18">
    <source>
        <dbReference type="ARBA" id="ARBA00023180"/>
    </source>
</evidence>
<keyword evidence="11" id="KW-0735">Signal-anchor</keyword>
<evidence type="ECO:0000256" key="5">
    <source>
        <dbReference type="ARBA" id="ARBA00022475"/>
    </source>
</evidence>
<evidence type="ECO:0000313" key="27">
    <source>
        <dbReference type="Proteomes" id="UP000694906"/>
    </source>
</evidence>
<keyword evidence="12" id="KW-1133">Transmembrane helix</keyword>
<keyword evidence="13 25" id="KW-0175">Coiled coil</keyword>
<evidence type="ECO:0000256" key="9">
    <source>
        <dbReference type="ARBA" id="ARBA00022859"/>
    </source>
</evidence>
<keyword evidence="14" id="KW-0472">Membrane</keyword>
<dbReference type="PANTHER" id="PTHR47298">
    <property type="entry name" value="OXIDIZED LOW-DENSITY LIPOPROTEIN RECEPTOR 1"/>
    <property type="match status" value="1"/>
</dbReference>
<keyword evidence="7" id="KW-0812">Transmembrane</keyword>
<reference evidence="28 29" key="1">
    <citation type="submission" date="2025-04" db="UniProtKB">
        <authorList>
            <consortium name="RefSeq"/>
        </authorList>
    </citation>
    <scope>IDENTIFICATION</scope>
</reference>
<evidence type="ECO:0000256" key="21">
    <source>
        <dbReference type="ARBA" id="ARBA00038751"/>
    </source>
</evidence>
<evidence type="ECO:0000313" key="28">
    <source>
        <dbReference type="RefSeq" id="XP_004845946.1"/>
    </source>
</evidence>
<evidence type="ECO:0000256" key="12">
    <source>
        <dbReference type="ARBA" id="ARBA00022989"/>
    </source>
</evidence>
<comment type="subcellular location">
    <subcellularLocation>
        <location evidence="1">Cell membrane</location>
        <topology evidence="1">Lipid-anchor</topology>
    </subcellularLocation>
    <subcellularLocation>
        <location evidence="3">Cell membrane</location>
        <topology evidence="3">Single-pass type II membrane protein</topology>
    </subcellularLocation>
    <subcellularLocation>
        <location evidence="2">Membrane raft</location>
    </subcellularLocation>
    <subcellularLocation>
        <location evidence="4">Secreted</location>
    </subcellularLocation>
</comment>
<dbReference type="InterPro" id="IPR052332">
    <property type="entry name" value="OxLDL_rcpt1-like"/>
</dbReference>
<keyword evidence="9" id="KW-0391">Immunity</keyword>
<evidence type="ECO:0000256" key="3">
    <source>
        <dbReference type="ARBA" id="ARBA00004401"/>
    </source>
</evidence>
<comment type="subunit">
    <text evidence="21">Homodimer; disulfide-linked. May form a hexamer composed of 3 homodimers. Interacts with HSP70.</text>
</comment>
<accession>A0AAX6T4A4</accession>
<dbReference type="GO" id="GO:0045121">
    <property type="term" value="C:membrane raft"/>
    <property type="evidence" value="ECO:0007669"/>
    <property type="project" value="UniProtKB-SubCell"/>
</dbReference>
<evidence type="ECO:0000256" key="8">
    <source>
        <dbReference type="ARBA" id="ARBA00022734"/>
    </source>
</evidence>
<keyword evidence="18" id="KW-0325">Glycoprotein</keyword>
<evidence type="ECO:0000256" key="22">
    <source>
        <dbReference type="ARBA" id="ARBA00041191"/>
    </source>
</evidence>
<dbReference type="GO" id="GO:0002376">
    <property type="term" value="P:immune system process"/>
    <property type="evidence" value="ECO:0007669"/>
    <property type="project" value="UniProtKB-KW"/>
</dbReference>
<keyword evidence="27" id="KW-1185">Reference proteome</keyword>
<feature type="coiled-coil region" evidence="25">
    <location>
        <begin position="103"/>
        <end position="130"/>
    </location>
</feature>
<dbReference type="GO" id="GO:0005576">
    <property type="term" value="C:extracellular region"/>
    <property type="evidence" value="ECO:0007669"/>
    <property type="project" value="UniProtKB-SubCell"/>
</dbReference>
<dbReference type="RefSeq" id="XP_004845946.1">
    <property type="nucleotide sequence ID" value="XM_004845889.2"/>
</dbReference>
<dbReference type="GO" id="GO:0030246">
    <property type="term" value="F:carbohydrate binding"/>
    <property type="evidence" value="ECO:0007669"/>
    <property type="project" value="UniProtKB-KW"/>
</dbReference>
<evidence type="ECO:0000256" key="4">
    <source>
        <dbReference type="ARBA" id="ARBA00004613"/>
    </source>
</evidence>
<dbReference type="GO" id="GO:0042157">
    <property type="term" value="P:lipoprotein metabolic process"/>
    <property type="evidence" value="ECO:0007669"/>
    <property type="project" value="TreeGrafter"/>
</dbReference>
<dbReference type="InterPro" id="IPR016186">
    <property type="entry name" value="C-type_lectin-like/link_sf"/>
</dbReference>
<evidence type="ECO:0000256" key="16">
    <source>
        <dbReference type="ARBA" id="ARBA00023157"/>
    </source>
</evidence>
<evidence type="ECO:0000256" key="20">
    <source>
        <dbReference type="ARBA" id="ARBA00023288"/>
    </source>
</evidence>
<keyword evidence="8" id="KW-0430">Lectin</keyword>
<keyword evidence="10" id="KW-0130">Cell adhesion</keyword>
<dbReference type="Pfam" id="PF00059">
    <property type="entry name" value="Lectin_C"/>
    <property type="match status" value="1"/>
</dbReference>
<feature type="domain" description="C-type lectin" evidence="26">
    <location>
        <begin position="155"/>
        <end position="269"/>
    </location>
</feature>
<evidence type="ECO:0000256" key="19">
    <source>
        <dbReference type="ARBA" id="ARBA00023198"/>
    </source>
</evidence>
<proteinExistence type="predicted"/>
<dbReference type="SMART" id="SM00034">
    <property type="entry name" value="CLECT"/>
    <property type="match status" value="1"/>
</dbReference>
<evidence type="ECO:0000256" key="11">
    <source>
        <dbReference type="ARBA" id="ARBA00022968"/>
    </source>
</evidence>
<evidence type="ECO:0000256" key="17">
    <source>
        <dbReference type="ARBA" id="ARBA00023170"/>
    </source>
</evidence>
<evidence type="ECO:0000256" key="23">
    <source>
        <dbReference type="ARBA" id="ARBA00041686"/>
    </source>
</evidence>
<dbReference type="GO" id="GO:0043235">
    <property type="term" value="C:receptor complex"/>
    <property type="evidence" value="ECO:0007669"/>
    <property type="project" value="TreeGrafter"/>
</dbReference>
<evidence type="ECO:0000313" key="29">
    <source>
        <dbReference type="RefSeq" id="XP_021114838.1"/>
    </source>
</evidence>
<dbReference type="GO" id="GO:0006954">
    <property type="term" value="P:inflammatory response"/>
    <property type="evidence" value="ECO:0007669"/>
    <property type="project" value="UniProtKB-KW"/>
</dbReference>
<dbReference type="GO" id="GO:0007159">
    <property type="term" value="P:leukocyte cell-cell adhesion"/>
    <property type="evidence" value="ECO:0007669"/>
    <property type="project" value="TreeGrafter"/>
</dbReference>
<keyword evidence="17 28" id="KW-0675">Receptor</keyword>
<dbReference type="RefSeq" id="XP_021114838.1">
    <property type="nucleotide sequence ID" value="XM_021259179.1"/>
</dbReference>
<evidence type="ECO:0000256" key="14">
    <source>
        <dbReference type="ARBA" id="ARBA00023136"/>
    </source>
</evidence>
<keyword evidence="15" id="KW-0564">Palmitate</keyword>
<protein>
    <recommendedName>
        <fullName evidence="22">Oxidized low-density lipoprotein receptor 1</fullName>
    </recommendedName>
    <alternativeName>
        <fullName evidence="23">Lectin-like oxidized LDL receptor 1</fullName>
    </alternativeName>
    <alternativeName>
        <fullName evidence="24">Lectin-type oxidized LDL receptor 1</fullName>
    </alternativeName>
</protein>
<dbReference type="PANTHER" id="PTHR47298:SF1">
    <property type="entry name" value="OXIDIZED LOW-DENSITY LIPOPROTEIN RECEPTOR 1"/>
    <property type="match status" value="1"/>
</dbReference>
<gene>
    <name evidence="28 29" type="primary">Olr1</name>
</gene>
<evidence type="ECO:0000256" key="2">
    <source>
        <dbReference type="ARBA" id="ARBA00004285"/>
    </source>
</evidence>
<dbReference type="SUPFAM" id="SSF56436">
    <property type="entry name" value="C-type lectin-like"/>
    <property type="match status" value="1"/>
</dbReference>
<name>A0AAX6T4A4_HETGA</name>
<dbReference type="GO" id="GO:0005041">
    <property type="term" value="F:low-density lipoprotein particle receptor activity"/>
    <property type="evidence" value="ECO:0007669"/>
    <property type="project" value="TreeGrafter"/>
</dbReference>
<dbReference type="GO" id="GO:0005886">
    <property type="term" value="C:plasma membrane"/>
    <property type="evidence" value="ECO:0007669"/>
    <property type="project" value="UniProtKB-SubCell"/>
</dbReference>
<sequence>MNLEMTFDDLKMKSMMDQPDQKSFGKKAKGLRLLSSPCWCPAAVTLGILSLGLLVSLVLLREQLFQVSDLLKQYQANLTHQANILKGQLLAQQQAEKHCQNSQRELKNTINSLYQKVDEEAKEKMELHKQNLHLQEALERMENYSGPCPQDWIWHGENCYLFSSGMFNWEKSSKNCSALGAQLLKINNKGDLDFIREATSHSNLPFWMGLRLQKPRNSWLWEDGSPLRPHLFKLQGAFPNMYSPDTCAYLQRGDVFHENCILVAAPICQKAADLLWTQ</sequence>
<dbReference type="PROSITE" id="PS50041">
    <property type="entry name" value="C_TYPE_LECTIN_2"/>
    <property type="match status" value="1"/>
</dbReference>
<evidence type="ECO:0000256" key="10">
    <source>
        <dbReference type="ARBA" id="ARBA00022889"/>
    </source>
</evidence>
<keyword evidence="20 28" id="KW-0449">Lipoprotein</keyword>
<dbReference type="Proteomes" id="UP000694906">
    <property type="component" value="Unplaced"/>
</dbReference>
<dbReference type="InterPro" id="IPR016187">
    <property type="entry name" value="CTDL_fold"/>
</dbReference>
<dbReference type="GeneID" id="101710182"/>
<evidence type="ECO:0000256" key="1">
    <source>
        <dbReference type="ARBA" id="ARBA00004193"/>
    </source>
</evidence>
<evidence type="ECO:0000256" key="13">
    <source>
        <dbReference type="ARBA" id="ARBA00023054"/>
    </source>
</evidence>
<dbReference type="CDD" id="cd03593">
    <property type="entry name" value="CLECT_NK_receptors_like"/>
    <property type="match status" value="1"/>
</dbReference>
<dbReference type="AlphaFoldDB" id="A0AAX6T4A4"/>
<evidence type="ECO:0000256" key="15">
    <source>
        <dbReference type="ARBA" id="ARBA00023139"/>
    </source>
</evidence>
<evidence type="ECO:0000256" key="25">
    <source>
        <dbReference type="SAM" id="Coils"/>
    </source>
</evidence>
<dbReference type="KEGG" id="hgl:101710182"/>
<dbReference type="Gene3D" id="3.10.100.10">
    <property type="entry name" value="Mannose-Binding Protein A, subunit A"/>
    <property type="match status" value="1"/>
</dbReference>
<keyword evidence="19" id="KW-0395">Inflammatory response</keyword>
<dbReference type="InterPro" id="IPR033992">
    <property type="entry name" value="NKR-like_CTLD"/>
</dbReference>
<keyword evidence="16" id="KW-1015">Disulfide bond</keyword>
<evidence type="ECO:0000259" key="26">
    <source>
        <dbReference type="PROSITE" id="PS50041"/>
    </source>
</evidence>
<keyword evidence="6" id="KW-0964">Secreted</keyword>
<dbReference type="CTD" id="4973"/>
<keyword evidence="5" id="KW-1003">Cell membrane</keyword>
<evidence type="ECO:0000256" key="7">
    <source>
        <dbReference type="ARBA" id="ARBA00022692"/>
    </source>
</evidence>
<evidence type="ECO:0000256" key="6">
    <source>
        <dbReference type="ARBA" id="ARBA00022525"/>
    </source>
</evidence>